<keyword evidence="5 12" id="KW-0812">Transmembrane</keyword>
<organism evidence="13 14">
    <name type="scientific">Rhizopogon vesiculosus</name>
    <dbReference type="NCBI Taxonomy" id="180088"/>
    <lineage>
        <taxon>Eukaryota</taxon>
        <taxon>Fungi</taxon>
        <taxon>Dikarya</taxon>
        <taxon>Basidiomycota</taxon>
        <taxon>Agaricomycotina</taxon>
        <taxon>Agaricomycetes</taxon>
        <taxon>Agaricomycetidae</taxon>
        <taxon>Boletales</taxon>
        <taxon>Suillineae</taxon>
        <taxon>Rhizopogonaceae</taxon>
        <taxon>Rhizopogon</taxon>
    </lineage>
</organism>
<comment type="cofactor">
    <cofactor evidence="1">
        <name>heme</name>
        <dbReference type="ChEBI" id="CHEBI:30413"/>
    </cofactor>
</comment>
<evidence type="ECO:0000256" key="4">
    <source>
        <dbReference type="ARBA" id="ARBA00022617"/>
    </source>
</evidence>
<keyword evidence="10" id="KW-0503">Monooxygenase</keyword>
<evidence type="ECO:0000256" key="3">
    <source>
        <dbReference type="ARBA" id="ARBA00010617"/>
    </source>
</evidence>
<sequence>MVPSVVGHLALLAVLPVSFIVITALKRSIGKGQHQSPLPPGPNPLPLLGNILSIDAKQPWLSYTRWGATYGDLIFARILDQEVVVINSQHVAQALLDKRSRVYADRPYLATLEPFGWSYSMGFTGYGDEWRLSRRIFHQTFRPDSALKFRPMQIRRAREMVVNLIDDPKHYNIHFATFSSSVTMSVVYNYETGARDDPLVLLVVDAVNAGVAMMTPERAIILRLFPFLLNLPDWCPGSSIKRDARVSTNLTNEMVNVPFDYVKQHIADNSISSRSSMVGEHLQRIEEQDDALKPILESALKKAASTAFAGE</sequence>
<evidence type="ECO:0000313" key="13">
    <source>
        <dbReference type="EMBL" id="OJA11359.1"/>
    </source>
</evidence>
<dbReference type="PANTHER" id="PTHR46300">
    <property type="entry name" value="P450, PUTATIVE (EUROFUNG)-RELATED-RELATED"/>
    <property type="match status" value="1"/>
</dbReference>
<dbReference type="GO" id="GO:0004497">
    <property type="term" value="F:monooxygenase activity"/>
    <property type="evidence" value="ECO:0007669"/>
    <property type="project" value="UniProtKB-KW"/>
</dbReference>
<proteinExistence type="inferred from homology"/>
<keyword evidence="11 12" id="KW-0472">Membrane</keyword>
<evidence type="ECO:0000313" key="14">
    <source>
        <dbReference type="Proteomes" id="UP000183567"/>
    </source>
</evidence>
<evidence type="ECO:0000256" key="12">
    <source>
        <dbReference type="SAM" id="Phobius"/>
    </source>
</evidence>
<evidence type="ECO:0000256" key="6">
    <source>
        <dbReference type="ARBA" id="ARBA00022723"/>
    </source>
</evidence>
<comment type="similarity">
    <text evidence="3">Belongs to the cytochrome P450 family.</text>
</comment>
<dbReference type="InterPro" id="IPR050364">
    <property type="entry name" value="Cytochrome_P450_fung"/>
</dbReference>
<name>A0A1J8PS73_9AGAM</name>
<dbReference type="PANTHER" id="PTHR46300:SF2">
    <property type="entry name" value="CYTOCHROME P450 MONOOXYGENASE ALNH-RELATED"/>
    <property type="match status" value="1"/>
</dbReference>
<dbReference type="Proteomes" id="UP000183567">
    <property type="component" value="Unassembled WGS sequence"/>
</dbReference>
<evidence type="ECO:0000256" key="8">
    <source>
        <dbReference type="ARBA" id="ARBA00023002"/>
    </source>
</evidence>
<evidence type="ECO:0000256" key="9">
    <source>
        <dbReference type="ARBA" id="ARBA00023004"/>
    </source>
</evidence>
<reference evidence="13 14" key="1">
    <citation type="submission" date="2016-03" db="EMBL/GenBank/DDBJ databases">
        <title>Comparative genomics of the ectomycorrhizal sister species Rhizopogon vinicolor and Rhizopogon vesiculosus (Basidiomycota: Boletales) reveals a divergence of the mating type B locus.</title>
        <authorList>
            <person name="Mujic A.B."/>
            <person name="Kuo A."/>
            <person name="Tritt A."/>
            <person name="Lipzen A."/>
            <person name="Chen C."/>
            <person name="Johnson J."/>
            <person name="Sharma A."/>
            <person name="Barry K."/>
            <person name="Grigoriev I.V."/>
            <person name="Spatafora J.W."/>
        </authorList>
    </citation>
    <scope>NUCLEOTIDE SEQUENCE [LARGE SCALE GENOMIC DNA]</scope>
    <source>
        <strain evidence="13 14">AM-OR11-056</strain>
    </source>
</reference>
<evidence type="ECO:0000256" key="5">
    <source>
        <dbReference type="ARBA" id="ARBA00022692"/>
    </source>
</evidence>
<dbReference type="InterPro" id="IPR036396">
    <property type="entry name" value="Cyt_P450_sf"/>
</dbReference>
<gene>
    <name evidence="13" type="ORF">AZE42_07376</name>
</gene>
<dbReference type="GO" id="GO:0005506">
    <property type="term" value="F:iron ion binding"/>
    <property type="evidence" value="ECO:0007669"/>
    <property type="project" value="InterPro"/>
</dbReference>
<evidence type="ECO:0000256" key="10">
    <source>
        <dbReference type="ARBA" id="ARBA00023033"/>
    </source>
</evidence>
<dbReference type="OrthoDB" id="2789670at2759"/>
<keyword evidence="14" id="KW-1185">Reference proteome</keyword>
<evidence type="ECO:0008006" key="15">
    <source>
        <dbReference type="Google" id="ProtNLM"/>
    </source>
</evidence>
<keyword evidence="4" id="KW-0349">Heme</keyword>
<dbReference type="GO" id="GO:0020037">
    <property type="term" value="F:heme binding"/>
    <property type="evidence" value="ECO:0007669"/>
    <property type="project" value="InterPro"/>
</dbReference>
<dbReference type="SUPFAM" id="SSF48264">
    <property type="entry name" value="Cytochrome P450"/>
    <property type="match status" value="1"/>
</dbReference>
<dbReference type="Pfam" id="PF00067">
    <property type="entry name" value="p450"/>
    <property type="match status" value="1"/>
</dbReference>
<dbReference type="GO" id="GO:0016020">
    <property type="term" value="C:membrane"/>
    <property type="evidence" value="ECO:0007669"/>
    <property type="project" value="UniProtKB-SubCell"/>
</dbReference>
<dbReference type="AlphaFoldDB" id="A0A1J8PS73"/>
<comment type="caution">
    <text evidence="13">The sequence shown here is derived from an EMBL/GenBank/DDBJ whole genome shotgun (WGS) entry which is preliminary data.</text>
</comment>
<evidence type="ECO:0000256" key="7">
    <source>
        <dbReference type="ARBA" id="ARBA00022989"/>
    </source>
</evidence>
<comment type="subcellular location">
    <subcellularLocation>
        <location evidence="2">Membrane</location>
        <topology evidence="2">Single-pass membrane protein</topology>
    </subcellularLocation>
</comment>
<keyword evidence="9" id="KW-0408">Iron</keyword>
<keyword evidence="8" id="KW-0560">Oxidoreductase</keyword>
<evidence type="ECO:0000256" key="2">
    <source>
        <dbReference type="ARBA" id="ARBA00004167"/>
    </source>
</evidence>
<dbReference type="Gene3D" id="1.10.630.10">
    <property type="entry name" value="Cytochrome P450"/>
    <property type="match status" value="1"/>
</dbReference>
<evidence type="ECO:0000256" key="11">
    <source>
        <dbReference type="ARBA" id="ARBA00023136"/>
    </source>
</evidence>
<evidence type="ECO:0000256" key="1">
    <source>
        <dbReference type="ARBA" id="ARBA00001971"/>
    </source>
</evidence>
<accession>A0A1J8PS73</accession>
<keyword evidence="7 12" id="KW-1133">Transmembrane helix</keyword>
<dbReference type="InterPro" id="IPR001128">
    <property type="entry name" value="Cyt_P450"/>
</dbReference>
<dbReference type="STRING" id="180088.A0A1J8PS73"/>
<protein>
    <recommendedName>
        <fullName evidence="15">Cytochrome P450</fullName>
    </recommendedName>
</protein>
<dbReference type="GO" id="GO:0016705">
    <property type="term" value="F:oxidoreductase activity, acting on paired donors, with incorporation or reduction of molecular oxygen"/>
    <property type="evidence" value="ECO:0007669"/>
    <property type="project" value="InterPro"/>
</dbReference>
<dbReference type="EMBL" id="LVVM01005101">
    <property type="protein sequence ID" value="OJA11359.1"/>
    <property type="molecule type" value="Genomic_DNA"/>
</dbReference>
<feature type="transmembrane region" description="Helical" evidence="12">
    <location>
        <begin position="6"/>
        <end position="25"/>
    </location>
</feature>
<keyword evidence="6" id="KW-0479">Metal-binding</keyword>